<dbReference type="EMBL" id="JARXVE010000010">
    <property type="protein sequence ID" value="MDH6198253.1"/>
    <property type="molecule type" value="Genomic_DNA"/>
</dbReference>
<gene>
    <name evidence="2" type="ORF">M2272_004912</name>
</gene>
<proteinExistence type="predicted"/>
<keyword evidence="1" id="KW-1133">Transmembrane helix</keyword>
<comment type="caution">
    <text evidence="2">The sequence shown here is derived from an EMBL/GenBank/DDBJ whole genome shotgun (WGS) entry which is preliminary data.</text>
</comment>
<evidence type="ECO:0000313" key="2">
    <source>
        <dbReference type="EMBL" id="MDH6198253.1"/>
    </source>
</evidence>
<sequence length="191" mass="20233">MTWPAARAYAESVTERAEARETEKPSAWTHWRGRLIGGVVLAAVLVITYFILAAFLPRWWAQRVADMSGHGSFAKAIGCGLTLGFLGTAIPLLLLLIAVLVWRHRGGPVIGIAAAIGAVITALPNLMTLSIALGVNSAAHAGQRILDVDAPGFLTATLIGAIIAVVVASFIAFLVVRRRRHRSSAHQSSAP</sequence>
<reference evidence="2 3" key="1">
    <citation type="submission" date="2023-04" db="EMBL/GenBank/DDBJ databases">
        <title>Forest soil microbial communities from Buena Vista Peninsula, Colon Province, Panama.</title>
        <authorList>
            <person name="Bouskill N."/>
        </authorList>
    </citation>
    <scope>NUCLEOTIDE SEQUENCE [LARGE SCALE GENOMIC DNA]</scope>
    <source>
        <strain evidence="2 3">AC80</strain>
    </source>
</reference>
<accession>A0ABT6L5N4</accession>
<evidence type="ECO:0000256" key="1">
    <source>
        <dbReference type="SAM" id="Phobius"/>
    </source>
</evidence>
<keyword evidence="1" id="KW-0472">Membrane</keyword>
<name>A0ABT6L5N4_9MYCO</name>
<feature type="transmembrane region" description="Helical" evidence="1">
    <location>
        <begin position="35"/>
        <end position="60"/>
    </location>
</feature>
<keyword evidence="1" id="KW-0812">Transmembrane</keyword>
<organism evidence="2 3">
    <name type="scientific">Mycolicibacterium frederiksbergense</name>
    <dbReference type="NCBI Taxonomy" id="117567"/>
    <lineage>
        <taxon>Bacteria</taxon>
        <taxon>Bacillati</taxon>
        <taxon>Actinomycetota</taxon>
        <taxon>Actinomycetes</taxon>
        <taxon>Mycobacteriales</taxon>
        <taxon>Mycobacteriaceae</taxon>
        <taxon>Mycolicibacterium</taxon>
    </lineage>
</organism>
<evidence type="ECO:0000313" key="3">
    <source>
        <dbReference type="Proteomes" id="UP001160130"/>
    </source>
</evidence>
<keyword evidence="3" id="KW-1185">Reference proteome</keyword>
<feature type="transmembrane region" description="Helical" evidence="1">
    <location>
        <begin position="109"/>
        <end position="133"/>
    </location>
</feature>
<protein>
    <submittedName>
        <fullName evidence="2">ABC-type Fe3+ transport system permease subunit</fullName>
    </submittedName>
</protein>
<feature type="transmembrane region" description="Helical" evidence="1">
    <location>
        <begin position="80"/>
        <end position="102"/>
    </location>
</feature>
<feature type="transmembrane region" description="Helical" evidence="1">
    <location>
        <begin position="153"/>
        <end position="176"/>
    </location>
</feature>
<dbReference type="Proteomes" id="UP001160130">
    <property type="component" value="Unassembled WGS sequence"/>
</dbReference>